<reference evidence="2" key="1">
    <citation type="submission" date="2014-09" db="EMBL/GenBank/DDBJ databases">
        <title>Draft genome sequence of an oleaginous Mucoromycotina fungus Mucor ambiguus NBRC6742.</title>
        <authorList>
            <person name="Takeda I."/>
            <person name="Yamane N."/>
            <person name="Morita T."/>
            <person name="Tamano K."/>
            <person name="Machida M."/>
            <person name="Baker S."/>
            <person name="Koike H."/>
        </authorList>
    </citation>
    <scope>NUCLEOTIDE SEQUENCE</scope>
    <source>
        <strain evidence="2">NBRC 6742</strain>
    </source>
</reference>
<accession>A0A0C9MKI6</accession>
<name>A0A0C9MKI6_9FUNG</name>
<feature type="compositionally biased region" description="Basic and acidic residues" evidence="1">
    <location>
        <begin position="1"/>
        <end position="20"/>
    </location>
</feature>
<feature type="region of interest" description="Disordered" evidence="1">
    <location>
        <begin position="1"/>
        <end position="24"/>
    </location>
</feature>
<dbReference type="AlphaFoldDB" id="A0A0C9MKI6"/>
<keyword evidence="3" id="KW-1185">Reference proteome</keyword>
<protein>
    <submittedName>
        <fullName evidence="2">Uncharacterized protein</fullName>
    </submittedName>
</protein>
<evidence type="ECO:0000313" key="3">
    <source>
        <dbReference type="Proteomes" id="UP000053815"/>
    </source>
</evidence>
<evidence type="ECO:0000256" key="1">
    <source>
        <dbReference type="SAM" id="MobiDB-lite"/>
    </source>
</evidence>
<sequence length="73" mass="7890">MATNDPFKDKNEGDTVDSKANDNGTANAIEATAVIISGHAEQEATDDVSLPPTAKYSKICIYLRPNFSLENLF</sequence>
<organism evidence="2">
    <name type="scientific">Mucor ambiguus</name>
    <dbReference type="NCBI Taxonomy" id="91626"/>
    <lineage>
        <taxon>Eukaryota</taxon>
        <taxon>Fungi</taxon>
        <taxon>Fungi incertae sedis</taxon>
        <taxon>Mucoromycota</taxon>
        <taxon>Mucoromycotina</taxon>
        <taxon>Mucoromycetes</taxon>
        <taxon>Mucorales</taxon>
        <taxon>Mucorineae</taxon>
        <taxon>Mucoraceae</taxon>
        <taxon>Mucor</taxon>
    </lineage>
</organism>
<dbReference type="EMBL" id="DF836810">
    <property type="protein sequence ID" value="GAN11271.1"/>
    <property type="molecule type" value="Genomic_DNA"/>
</dbReference>
<gene>
    <name evidence="2" type="ORF">MAM1_0521c10830</name>
</gene>
<proteinExistence type="predicted"/>
<evidence type="ECO:0000313" key="2">
    <source>
        <dbReference type="EMBL" id="GAN11271.1"/>
    </source>
</evidence>
<dbReference type="Proteomes" id="UP000053815">
    <property type="component" value="Unassembled WGS sequence"/>
</dbReference>